<proteinExistence type="predicted"/>
<feature type="domain" description="Ribosomal RNA-processing protein 14/surfeit locus protein 6 C-terminal" evidence="2">
    <location>
        <begin position="52"/>
        <end position="213"/>
    </location>
</feature>
<evidence type="ECO:0000256" key="1">
    <source>
        <dbReference type="SAM" id="MobiDB-lite"/>
    </source>
</evidence>
<evidence type="ECO:0000259" key="2">
    <source>
        <dbReference type="Pfam" id="PF04935"/>
    </source>
</evidence>
<organism evidence="3 4">
    <name type="scientific">Spironucleus salmonicida</name>
    <dbReference type="NCBI Taxonomy" id="348837"/>
    <lineage>
        <taxon>Eukaryota</taxon>
        <taxon>Metamonada</taxon>
        <taxon>Diplomonadida</taxon>
        <taxon>Hexamitidae</taxon>
        <taxon>Hexamitinae</taxon>
        <taxon>Spironucleus</taxon>
    </lineage>
</organism>
<evidence type="ECO:0000313" key="4">
    <source>
        <dbReference type="Proteomes" id="UP000018208"/>
    </source>
</evidence>
<dbReference type="KEGG" id="ssao:94297068"/>
<dbReference type="EMBL" id="AUWU02000003">
    <property type="protein sequence ID" value="KAH0575412.1"/>
    <property type="molecule type" value="Genomic_DNA"/>
</dbReference>
<evidence type="ECO:0000313" key="3">
    <source>
        <dbReference type="EMBL" id="KAH0575412.1"/>
    </source>
</evidence>
<gene>
    <name evidence="3" type="ORF">SS50377_23045</name>
</gene>
<dbReference type="GeneID" id="94297068"/>
<dbReference type="AlphaFoldDB" id="A0A9P8LWS5"/>
<dbReference type="InterPro" id="IPR029190">
    <property type="entry name" value="Rrp14/SURF6_C"/>
</dbReference>
<accession>A0A9P8LWS5</accession>
<dbReference type="Proteomes" id="UP000018208">
    <property type="component" value="Unassembled WGS sequence"/>
</dbReference>
<protein>
    <submittedName>
        <fullName evidence="3">Surfeit locus protein 6 family protein</fullName>
    </submittedName>
</protein>
<dbReference type="RefSeq" id="XP_067766185.1">
    <property type="nucleotide sequence ID" value="XM_067906917.1"/>
</dbReference>
<name>A0A9P8LWS5_9EUKA</name>
<sequence length="244" mass="28778">MIQYINNPLHFSFLKMSQRFRSYYADFMTLLPEDRNKSSKQYDTEIQEIFSKQRAENHLSRPEKSQAFYDAQQAKQNAKNEERRNLVMKSKMESKAKRQNQQEENVTMDFGVVDTDTLRQEKINKIFNDQSKSKLSKTKDELNKAKDIQSMKTKAEDGDLSALKKLKEFETEAALQRIQGQKVHDDVSRLQKSIKNQEQMKKKRTKEYDHKQQIKEVQTLVAAGTKYQDAKKSIFSDKKQHPKK</sequence>
<reference evidence="3 4" key="1">
    <citation type="journal article" date="2014" name="PLoS Genet.">
        <title>The Genome of Spironucleus salmonicida Highlights a Fish Pathogen Adapted to Fluctuating Environments.</title>
        <authorList>
            <person name="Xu F."/>
            <person name="Jerlstrom-Hultqvist J."/>
            <person name="Einarsson E."/>
            <person name="Astvaldsson A."/>
            <person name="Svard S.G."/>
            <person name="Andersson J.O."/>
        </authorList>
    </citation>
    <scope>NUCLEOTIDE SEQUENCE [LARGE SCALE GENOMIC DNA]</scope>
    <source>
        <strain evidence="3 4">ATCC 50377</strain>
    </source>
</reference>
<feature type="region of interest" description="Disordered" evidence="1">
    <location>
        <begin position="177"/>
        <end position="213"/>
    </location>
</feature>
<keyword evidence="4" id="KW-1185">Reference proteome</keyword>
<comment type="caution">
    <text evidence="3">The sequence shown here is derived from an EMBL/GenBank/DDBJ whole genome shotgun (WGS) entry which is preliminary data.</text>
</comment>
<dbReference type="Pfam" id="PF04935">
    <property type="entry name" value="SURF6"/>
    <property type="match status" value="1"/>
</dbReference>